<comment type="caution">
    <text evidence="4">The sequence shown here is derived from an EMBL/GenBank/DDBJ whole genome shotgun (WGS) entry which is preliminary data.</text>
</comment>
<dbReference type="GO" id="GO:0071555">
    <property type="term" value="P:cell wall organization"/>
    <property type="evidence" value="ECO:0007669"/>
    <property type="project" value="TreeGrafter"/>
</dbReference>
<evidence type="ECO:0000259" key="3">
    <source>
        <dbReference type="Pfam" id="PF05223"/>
    </source>
</evidence>
<organism evidence="4 5">
    <name type="scientific">Mycolicibacterium obuense</name>
    <dbReference type="NCBI Taxonomy" id="1807"/>
    <lineage>
        <taxon>Bacteria</taxon>
        <taxon>Bacillati</taxon>
        <taxon>Actinomycetota</taxon>
        <taxon>Actinomycetes</taxon>
        <taxon>Mycobacteriales</taxon>
        <taxon>Mycobacteriaceae</taxon>
        <taxon>Mycolicibacterium</taxon>
    </lineage>
</organism>
<dbReference type="EMBL" id="JYNU01000010">
    <property type="protein sequence ID" value="KMO77389.1"/>
    <property type="molecule type" value="Genomic_DNA"/>
</dbReference>
<dbReference type="PROSITE" id="PS51257">
    <property type="entry name" value="PROKAR_LIPOPROTEIN"/>
    <property type="match status" value="1"/>
</dbReference>
<sequence precursor="true">MGVRKRSSAVLFVLLLVVGGCSNAGDRLRDTVSAFADALSRGDAAAAAALTTDQAAAGKTLDELFASLGKDVHVGVTSTAEDNGAGTFGLDTTWKFGPQKQIEWSYSANGRAVSAGDDWKIRWDATTVAPGLDKGPLSFSTLVPQPAARVLDRTGAELLTQHVVTLVDLAPGADVNAVAALLNPIAPTITPESLAGELASGKPVTAVTLRDEDLAPIEAALTALPNVTLRPQTRLLATDRALTSPTLSGLSDLWQQRMDAADGWAVTAQTAAGAQRVGGQDATPVGDIAATLDIGMQRAAEGALAPQPTPAALVAIQPSTGNLLAVAQNAPADAQGPLALTGLYPPGSTFKTVTVSAALQAGQVSADTVLGCPGTENIEGRQIPNDDEFDLGEVPLHTAFAKSCNTTMGRLAVNLPPDGLTKAAAQLGLGLDFTAPGMTTVTGSVPVADTSALRVEEGIGQGKVTASPFGMALVAATLAHGSVPMPAIVAGQPATVDRTPAPLPAGVDGQIKAMMAETVSGGTATQLQDIAGMLGKTGTAEYVGPDGVQRAHGWFVGIHDDLALAVFVSDADSSTPAVDAAGRFLRS</sequence>
<feature type="signal peptide" evidence="1">
    <location>
        <begin position="1"/>
        <end position="24"/>
    </location>
</feature>
<dbReference type="GO" id="GO:0071972">
    <property type="term" value="F:peptidoglycan L,D-transpeptidase activity"/>
    <property type="evidence" value="ECO:0007669"/>
    <property type="project" value="TreeGrafter"/>
</dbReference>
<protein>
    <submittedName>
        <fullName evidence="4">Penicillin-binding protein A</fullName>
    </submittedName>
</protein>
<dbReference type="Proteomes" id="UP000036313">
    <property type="component" value="Unassembled WGS sequence"/>
</dbReference>
<dbReference type="GO" id="GO:0008658">
    <property type="term" value="F:penicillin binding"/>
    <property type="evidence" value="ECO:0007669"/>
    <property type="project" value="InterPro"/>
</dbReference>
<evidence type="ECO:0000256" key="1">
    <source>
        <dbReference type="SAM" id="SignalP"/>
    </source>
</evidence>
<evidence type="ECO:0000313" key="5">
    <source>
        <dbReference type="Proteomes" id="UP000036313"/>
    </source>
</evidence>
<dbReference type="InterPro" id="IPR007887">
    <property type="entry name" value="MecA_N"/>
</dbReference>
<dbReference type="GO" id="GO:0046677">
    <property type="term" value="P:response to antibiotic"/>
    <property type="evidence" value="ECO:0007669"/>
    <property type="project" value="InterPro"/>
</dbReference>
<proteinExistence type="predicted"/>
<name>A0A0J6W4J9_9MYCO</name>
<feature type="domain" description="NTF2-like N-terminal transpeptidase" evidence="3">
    <location>
        <begin position="31"/>
        <end position="135"/>
    </location>
</feature>
<dbReference type="Gene3D" id="3.40.710.10">
    <property type="entry name" value="DD-peptidase/beta-lactamase superfamily"/>
    <property type="match status" value="1"/>
</dbReference>
<dbReference type="PATRIC" id="fig|1807.14.peg.1973"/>
<dbReference type="InterPro" id="IPR050515">
    <property type="entry name" value="Beta-lactam/transpept"/>
</dbReference>
<dbReference type="Pfam" id="PF05223">
    <property type="entry name" value="MecA_N"/>
    <property type="match status" value="1"/>
</dbReference>
<dbReference type="InterPro" id="IPR012338">
    <property type="entry name" value="Beta-lactam/transpept-like"/>
</dbReference>
<gene>
    <name evidence="4" type="primary">pbpA_1</name>
    <name evidence="4" type="ORF">MOBUDSM44075_01958</name>
</gene>
<evidence type="ECO:0000313" key="4">
    <source>
        <dbReference type="EMBL" id="KMO77389.1"/>
    </source>
</evidence>
<accession>A0A0J6W4J9</accession>
<keyword evidence="1" id="KW-0732">Signal</keyword>
<dbReference type="SUPFAM" id="SSF56601">
    <property type="entry name" value="beta-lactamase/transpeptidase-like"/>
    <property type="match status" value="1"/>
</dbReference>
<evidence type="ECO:0000259" key="2">
    <source>
        <dbReference type="Pfam" id="PF00905"/>
    </source>
</evidence>
<dbReference type="PANTHER" id="PTHR30627">
    <property type="entry name" value="PEPTIDOGLYCAN D,D-TRANSPEPTIDASE"/>
    <property type="match status" value="1"/>
</dbReference>
<dbReference type="InterPro" id="IPR001460">
    <property type="entry name" value="PCN-bd_Tpept"/>
</dbReference>
<dbReference type="PANTHER" id="PTHR30627:SF24">
    <property type="entry name" value="PENICILLIN-BINDING PROTEIN 4B"/>
    <property type="match status" value="1"/>
</dbReference>
<feature type="chain" id="PRO_5005283599" evidence="1">
    <location>
        <begin position="25"/>
        <end position="587"/>
    </location>
</feature>
<dbReference type="Pfam" id="PF00905">
    <property type="entry name" value="Transpeptidase"/>
    <property type="match status" value="1"/>
</dbReference>
<feature type="domain" description="Penicillin-binding protein transpeptidase" evidence="2">
    <location>
        <begin position="312"/>
        <end position="572"/>
    </location>
</feature>
<reference evidence="4 5" key="1">
    <citation type="journal article" date="2015" name="Genome Biol. Evol.">
        <title>Characterization of Three Mycobacterium spp. with Potential Use in Bioremediation by Genome Sequencing and Comparative Genomics.</title>
        <authorList>
            <person name="Das S."/>
            <person name="Pettersson B.M."/>
            <person name="Behra P.R."/>
            <person name="Ramesh M."/>
            <person name="Dasgupta S."/>
            <person name="Bhattacharya A."/>
            <person name="Kirsebom L.A."/>
        </authorList>
    </citation>
    <scope>NUCLEOTIDE SEQUENCE [LARGE SCALE GENOMIC DNA]</scope>
    <source>
        <strain evidence="4 5">DSM 44075</strain>
    </source>
</reference>
<dbReference type="AlphaFoldDB" id="A0A0J6W4J9"/>
<dbReference type="RefSeq" id="WP_048422952.1">
    <property type="nucleotide sequence ID" value="NZ_JYNU01000010.1"/>
</dbReference>
<dbReference type="GO" id="GO:0005886">
    <property type="term" value="C:plasma membrane"/>
    <property type="evidence" value="ECO:0007669"/>
    <property type="project" value="TreeGrafter"/>
</dbReference>